<dbReference type="InterPro" id="IPR036390">
    <property type="entry name" value="WH_DNA-bd_sf"/>
</dbReference>
<evidence type="ECO:0000256" key="3">
    <source>
        <dbReference type="ARBA" id="ARBA00023125"/>
    </source>
</evidence>
<name>A0ABV7DSU0_9RHOB</name>
<dbReference type="PROSITE" id="PS50931">
    <property type="entry name" value="HTH_LYSR"/>
    <property type="match status" value="1"/>
</dbReference>
<dbReference type="PANTHER" id="PTHR30419">
    <property type="entry name" value="HTH-TYPE TRANSCRIPTIONAL REGULATOR YBHD"/>
    <property type="match status" value="1"/>
</dbReference>
<evidence type="ECO:0000259" key="5">
    <source>
        <dbReference type="PROSITE" id="PS50931"/>
    </source>
</evidence>
<evidence type="ECO:0000313" key="6">
    <source>
        <dbReference type="EMBL" id="MFC3085455.1"/>
    </source>
</evidence>
<proteinExistence type="inferred from homology"/>
<dbReference type="InterPro" id="IPR050950">
    <property type="entry name" value="HTH-type_LysR_regulators"/>
</dbReference>
<accession>A0ABV7DSU0</accession>
<comment type="caution">
    <text evidence="6">The sequence shown here is derived from an EMBL/GenBank/DDBJ whole genome shotgun (WGS) entry which is preliminary data.</text>
</comment>
<dbReference type="SUPFAM" id="SSF46785">
    <property type="entry name" value="Winged helix' DNA-binding domain"/>
    <property type="match status" value="1"/>
</dbReference>
<keyword evidence="3" id="KW-0238">DNA-binding</keyword>
<feature type="domain" description="HTH lysR-type" evidence="5">
    <location>
        <begin position="8"/>
        <end position="65"/>
    </location>
</feature>
<dbReference type="Proteomes" id="UP001595445">
    <property type="component" value="Unassembled WGS sequence"/>
</dbReference>
<dbReference type="InterPro" id="IPR005119">
    <property type="entry name" value="LysR_subst-bd"/>
</dbReference>
<dbReference type="Pfam" id="PF03466">
    <property type="entry name" value="LysR_substrate"/>
    <property type="match status" value="1"/>
</dbReference>
<dbReference type="InterPro" id="IPR036388">
    <property type="entry name" value="WH-like_DNA-bd_sf"/>
</dbReference>
<dbReference type="InterPro" id="IPR000847">
    <property type="entry name" value="LysR_HTH_N"/>
</dbReference>
<dbReference type="RefSeq" id="WP_197644285.1">
    <property type="nucleotide sequence ID" value="NZ_JAEACP010000011.1"/>
</dbReference>
<dbReference type="Gene3D" id="3.40.190.290">
    <property type="match status" value="1"/>
</dbReference>
<sequence length="326" mass="34333">MSLLARGMKLSHLQMMAAFAETGQIGRAAERLGIAQPAASRLLSEVEAILGLPVRARAGRGVVLTEAGRTLAERAVRVLQELAEAGREVAEIAAGGVGRARIGAVTAPALDMVLPALRSARLSHPRIEAEVVVAASDILCGQLAAGRLDFVIGRVPEGIDPGQFDGTEIAPEPVALVVRKGHHLADHPPEDPRDLMDWDWVLPGEESPLTRAVLARLAALGLPRPSQRLSTPSFLLTLALLQQSNVVAPLSQAVADHFAQGPDAPLVQVRHDLGITVSPYSLLTRKGARLTAAAETVLGIVALGFPEAAQRGSFGRRSSTTSRTKV</sequence>
<gene>
    <name evidence="6" type="ORF">ACFOD6_05270</name>
</gene>
<dbReference type="EMBL" id="JBHRSM010000010">
    <property type="protein sequence ID" value="MFC3085455.1"/>
    <property type="molecule type" value="Genomic_DNA"/>
</dbReference>
<keyword evidence="4" id="KW-0804">Transcription</keyword>
<dbReference type="SUPFAM" id="SSF53850">
    <property type="entry name" value="Periplasmic binding protein-like II"/>
    <property type="match status" value="1"/>
</dbReference>
<reference evidence="7" key="1">
    <citation type="journal article" date="2019" name="Int. J. Syst. Evol. Microbiol.">
        <title>The Global Catalogue of Microorganisms (GCM) 10K type strain sequencing project: providing services to taxonomists for standard genome sequencing and annotation.</title>
        <authorList>
            <consortium name="The Broad Institute Genomics Platform"/>
            <consortium name="The Broad Institute Genome Sequencing Center for Infectious Disease"/>
            <person name="Wu L."/>
            <person name="Ma J."/>
        </authorList>
    </citation>
    <scope>NUCLEOTIDE SEQUENCE [LARGE SCALE GENOMIC DNA]</scope>
    <source>
        <strain evidence="7">KCTC 62102</strain>
    </source>
</reference>
<dbReference type="Gene3D" id="1.10.10.10">
    <property type="entry name" value="Winged helix-like DNA-binding domain superfamily/Winged helix DNA-binding domain"/>
    <property type="match status" value="1"/>
</dbReference>
<keyword evidence="7" id="KW-1185">Reference proteome</keyword>
<comment type="similarity">
    <text evidence="1">Belongs to the LysR transcriptional regulatory family.</text>
</comment>
<evidence type="ECO:0000256" key="2">
    <source>
        <dbReference type="ARBA" id="ARBA00023015"/>
    </source>
</evidence>
<organism evidence="6 7">
    <name type="scientific">Tabrizicola soli</name>
    <dbReference type="NCBI Taxonomy" id="2185115"/>
    <lineage>
        <taxon>Bacteria</taxon>
        <taxon>Pseudomonadati</taxon>
        <taxon>Pseudomonadota</taxon>
        <taxon>Alphaproteobacteria</taxon>
        <taxon>Rhodobacterales</taxon>
        <taxon>Paracoccaceae</taxon>
        <taxon>Tabrizicola</taxon>
    </lineage>
</organism>
<protein>
    <submittedName>
        <fullName evidence="6">LysR family transcriptional regulator</fullName>
    </submittedName>
</protein>
<evidence type="ECO:0000313" key="7">
    <source>
        <dbReference type="Proteomes" id="UP001595445"/>
    </source>
</evidence>
<keyword evidence="2" id="KW-0805">Transcription regulation</keyword>
<dbReference type="Pfam" id="PF00126">
    <property type="entry name" value="HTH_1"/>
    <property type="match status" value="1"/>
</dbReference>
<evidence type="ECO:0000256" key="4">
    <source>
        <dbReference type="ARBA" id="ARBA00023163"/>
    </source>
</evidence>
<dbReference type="PANTHER" id="PTHR30419:SF8">
    <property type="entry name" value="NITROGEN ASSIMILATION TRANSCRIPTIONAL ACTIVATOR-RELATED"/>
    <property type="match status" value="1"/>
</dbReference>
<evidence type="ECO:0000256" key="1">
    <source>
        <dbReference type="ARBA" id="ARBA00009437"/>
    </source>
</evidence>